<dbReference type="PANTHER" id="PTHR47506:SF1">
    <property type="entry name" value="HTH-TYPE TRANSCRIPTIONAL REGULATOR YJDC"/>
    <property type="match status" value="1"/>
</dbReference>
<dbReference type="Gene3D" id="1.10.357.10">
    <property type="entry name" value="Tetracycline Repressor, domain 2"/>
    <property type="match status" value="1"/>
</dbReference>
<dbReference type="Pfam" id="PF00440">
    <property type="entry name" value="TetR_N"/>
    <property type="match status" value="1"/>
</dbReference>
<dbReference type="InterPro" id="IPR036271">
    <property type="entry name" value="Tet_transcr_reg_TetR-rel_C_sf"/>
</dbReference>
<evidence type="ECO:0000256" key="3">
    <source>
        <dbReference type="ARBA" id="ARBA00023163"/>
    </source>
</evidence>
<evidence type="ECO:0000256" key="2">
    <source>
        <dbReference type="ARBA" id="ARBA00023125"/>
    </source>
</evidence>
<keyword evidence="2 4" id="KW-0238">DNA-binding</keyword>
<keyword evidence="8" id="KW-1185">Reference proteome</keyword>
<evidence type="ECO:0000259" key="6">
    <source>
        <dbReference type="PROSITE" id="PS50977"/>
    </source>
</evidence>
<keyword evidence="1" id="KW-0805">Transcription regulation</keyword>
<dbReference type="OrthoDB" id="9779746at2"/>
<dbReference type="Gene3D" id="1.10.10.60">
    <property type="entry name" value="Homeodomain-like"/>
    <property type="match status" value="1"/>
</dbReference>
<evidence type="ECO:0000313" key="8">
    <source>
        <dbReference type="Proteomes" id="UP000238137"/>
    </source>
</evidence>
<dbReference type="PROSITE" id="PS50977">
    <property type="entry name" value="HTH_TETR_2"/>
    <property type="match status" value="1"/>
</dbReference>
<keyword evidence="3" id="KW-0804">Transcription</keyword>
<reference evidence="7" key="1">
    <citation type="submission" date="2018-05" db="EMBL/GenBank/DDBJ databases">
        <title>Reclassification of Methylarcula marina and Methylarcula terricola as Paracoccus methylarcula sp.nov., comb.nov. and Paracoccus terricola comb.nov.</title>
        <authorList>
            <person name="Shmareva M.N."/>
            <person name="Doronina N.V."/>
            <person name="Vasilenko O.V."/>
            <person name="Tarlachkov S.V."/>
            <person name="Trotsenko Y.A."/>
        </authorList>
    </citation>
    <scope>NUCLEOTIDE SEQUENCE [LARGE SCALE GENOMIC DNA]</scope>
    <source>
        <strain evidence="7">VKM B-2159</strain>
    </source>
</reference>
<organism evidence="7 8">
    <name type="scientific">Paracoccus methylarcula</name>
    <dbReference type="NCBI Taxonomy" id="72022"/>
    <lineage>
        <taxon>Bacteria</taxon>
        <taxon>Pseudomonadati</taxon>
        <taxon>Pseudomonadota</taxon>
        <taxon>Alphaproteobacteria</taxon>
        <taxon>Rhodobacterales</taxon>
        <taxon>Paracoccaceae</taxon>
        <taxon>Paracoccus</taxon>
    </lineage>
</organism>
<dbReference type="PANTHER" id="PTHR47506">
    <property type="entry name" value="TRANSCRIPTIONAL REGULATORY PROTEIN"/>
    <property type="match status" value="1"/>
</dbReference>
<evidence type="ECO:0000256" key="1">
    <source>
        <dbReference type="ARBA" id="ARBA00023015"/>
    </source>
</evidence>
<gene>
    <name evidence="7" type="ORF">A7A09_001040</name>
</gene>
<accession>A0A422R192</accession>
<feature type="region of interest" description="Disordered" evidence="5">
    <location>
        <begin position="1"/>
        <end position="27"/>
    </location>
</feature>
<feature type="domain" description="HTH tetR-type" evidence="6">
    <location>
        <begin position="25"/>
        <end position="85"/>
    </location>
</feature>
<dbReference type="SUPFAM" id="SSF46689">
    <property type="entry name" value="Homeodomain-like"/>
    <property type="match status" value="1"/>
</dbReference>
<feature type="DNA-binding region" description="H-T-H motif" evidence="4">
    <location>
        <begin position="48"/>
        <end position="67"/>
    </location>
</feature>
<dbReference type="EMBL" id="PXNQ02000001">
    <property type="protein sequence ID" value="RNF36027.1"/>
    <property type="molecule type" value="Genomic_DNA"/>
</dbReference>
<dbReference type="InterPro" id="IPR009057">
    <property type="entry name" value="Homeodomain-like_sf"/>
</dbReference>
<evidence type="ECO:0000256" key="4">
    <source>
        <dbReference type="PROSITE-ProRule" id="PRU00335"/>
    </source>
</evidence>
<proteinExistence type="predicted"/>
<dbReference type="SUPFAM" id="SSF48498">
    <property type="entry name" value="Tetracyclin repressor-like, C-terminal domain"/>
    <property type="match status" value="1"/>
</dbReference>
<sequence>MISSKNGEALPDNRPQPRPRGRPRGFRKDESLETAMRIFWAEGYEAASIDRLCRETRMPRASLYQAYGGKEGLFLAAVAHYVATRIAPLATALGPSGSLRQDLTAFFDEVISLATCDPATPGCLISCVLADAAGTNATFRSELDKSFTALEARIEARLHADTWSDATTDMRSAARMLAAIARGIMLRARSGAGKDELAPIAAAGIESVMRLRA</sequence>
<protein>
    <submittedName>
        <fullName evidence="7">TetR/AcrR family transcriptional regulator</fullName>
    </submittedName>
</protein>
<dbReference type="InterPro" id="IPR001647">
    <property type="entry name" value="HTH_TetR"/>
</dbReference>
<dbReference type="GO" id="GO:0003677">
    <property type="term" value="F:DNA binding"/>
    <property type="evidence" value="ECO:0007669"/>
    <property type="project" value="UniProtKB-UniRule"/>
</dbReference>
<evidence type="ECO:0000256" key="5">
    <source>
        <dbReference type="SAM" id="MobiDB-lite"/>
    </source>
</evidence>
<comment type="caution">
    <text evidence="7">The sequence shown here is derived from an EMBL/GenBank/DDBJ whole genome shotgun (WGS) entry which is preliminary data.</text>
</comment>
<name>A0A422R192_9RHOB</name>
<evidence type="ECO:0000313" key="7">
    <source>
        <dbReference type="EMBL" id="RNF36027.1"/>
    </source>
</evidence>
<dbReference type="AlphaFoldDB" id="A0A422R192"/>
<dbReference type="Proteomes" id="UP000238137">
    <property type="component" value="Unassembled WGS sequence"/>
</dbReference>